<dbReference type="Proteomes" id="UP000499080">
    <property type="component" value="Unassembled WGS sequence"/>
</dbReference>
<comment type="caution">
    <text evidence="1">The sequence shown here is derived from an EMBL/GenBank/DDBJ whole genome shotgun (WGS) entry which is preliminary data.</text>
</comment>
<dbReference type="EMBL" id="BGPR01000019">
    <property type="protein sequence ID" value="GBL79664.1"/>
    <property type="molecule type" value="Genomic_DNA"/>
</dbReference>
<gene>
    <name evidence="1" type="ORF">AVEN_18207_1</name>
</gene>
<protein>
    <submittedName>
        <fullName evidence="1">Uncharacterized protein</fullName>
    </submittedName>
</protein>
<name>A0A4Y2AL06_ARAVE</name>
<dbReference type="AlphaFoldDB" id="A0A4Y2AL06"/>
<accession>A0A4Y2AL06</accession>
<sequence>MFQQSVNKLLRRLFKAFSKANRNHIAMQSREHDRHVVMWSFNICLRLPLSLHGIMDILEISFRILNGHGSYGDARDKILSKFDRGVIHLRFQLIPEKVIKVGFVRLSCLHCLDHCD</sequence>
<organism evidence="1 2">
    <name type="scientific">Araneus ventricosus</name>
    <name type="common">Orbweaver spider</name>
    <name type="synonym">Epeira ventricosa</name>
    <dbReference type="NCBI Taxonomy" id="182803"/>
    <lineage>
        <taxon>Eukaryota</taxon>
        <taxon>Metazoa</taxon>
        <taxon>Ecdysozoa</taxon>
        <taxon>Arthropoda</taxon>
        <taxon>Chelicerata</taxon>
        <taxon>Arachnida</taxon>
        <taxon>Araneae</taxon>
        <taxon>Araneomorphae</taxon>
        <taxon>Entelegynae</taxon>
        <taxon>Araneoidea</taxon>
        <taxon>Araneidae</taxon>
        <taxon>Araneus</taxon>
    </lineage>
</organism>
<proteinExistence type="predicted"/>
<evidence type="ECO:0000313" key="1">
    <source>
        <dbReference type="EMBL" id="GBL79664.1"/>
    </source>
</evidence>
<keyword evidence="2" id="KW-1185">Reference proteome</keyword>
<reference evidence="1 2" key="1">
    <citation type="journal article" date="2019" name="Sci. Rep.">
        <title>Orb-weaving spider Araneus ventricosus genome elucidates the spidroin gene catalogue.</title>
        <authorList>
            <person name="Kono N."/>
            <person name="Nakamura H."/>
            <person name="Ohtoshi R."/>
            <person name="Moran D.A.P."/>
            <person name="Shinohara A."/>
            <person name="Yoshida Y."/>
            <person name="Fujiwara M."/>
            <person name="Mori M."/>
            <person name="Tomita M."/>
            <person name="Arakawa K."/>
        </authorList>
    </citation>
    <scope>NUCLEOTIDE SEQUENCE [LARGE SCALE GENOMIC DNA]</scope>
</reference>
<evidence type="ECO:0000313" key="2">
    <source>
        <dbReference type="Proteomes" id="UP000499080"/>
    </source>
</evidence>